<dbReference type="GO" id="GO:0004673">
    <property type="term" value="F:protein histidine kinase activity"/>
    <property type="evidence" value="ECO:0007669"/>
    <property type="project" value="InterPro"/>
</dbReference>
<evidence type="ECO:0000256" key="1">
    <source>
        <dbReference type="SAM" id="SignalP"/>
    </source>
</evidence>
<dbReference type="AlphaFoldDB" id="A0A8J2JGV3"/>
<name>A0A8J2JGV3_9HEXA</name>
<keyword evidence="4" id="KW-1185">Reference proteome</keyword>
<evidence type="ECO:0000313" key="3">
    <source>
        <dbReference type="EMBL" id="CAG7716615.1"/>
    </source>
</evidence>
<dbReference type="GO" id="GO:0005524">
    <property type="term" value="F:ATP binding"/>
    <property type="evidence" value="ECO:0007669"/>
    <property type="project" value="InterPro"/>
</dbReference>
<dbReference type="GO" id="GO:0000160">
    <property type="term" value="P:phosphorelay signal transduction system"/>
    <property type="evidence" value="ECO:0007669"/>
    <property type="project" value="InterPro"/>
</dbReference>
<accession>A0A8J2JGV3</accession>
<dbReference type="PROSITE" id="PS51426">
    <property type="entry name" value="ABL"/>
    <property type="match status" value="1"/>
</dbReference>
<evidence type="ECO:0000313" key="4">
    <source>
        <dbReference type="Proteomes" id="UP000708208"/>
    </source>
</evidence>
<dbReference type="PANTHER" id="PTHR37159:SF1">
    <property type="entry name" value="GH11867P"/>
    <property type="match status" value="1"/>
</dbReference>
<dbReference type="GO" id="GO:0005886">
    <property type="term" value="C:plasma membrane"/>
    <property type="evidence" value="ECO:0007669"/>
    <property type="project" value="InterPro"/>
</dbReference>
<evidence type="ECO:0000259" key="2">
    <source>
        <dbReference type="PROSITE" id="PS51426"/>
    </source>
</evidence>
<feature type="chain" id="PRO_5035263599" description="ABL domain-containing protein" evidence="1">
    <location>
        <begin position="22"/>
        <end position="384"/>
    </location>
</feature>
<dbReference type="Proteomes" id="UP000708208">
    <property type="component" value="Unassembled WGS sequence"/>
</dbReference>
<organism evidence="3 4">
    <name type="scientific">Allacma fusca</name>
    <dbReference type="NCBI Taxonomy" id="39272"/>
    <lineage>
        <taxon>Eukaryota</taxon>
        <taxon>Metazoa</taxon>
        <taxon>Ecdysozoa</taxon>
        <taxon>Arthropoda</taxon>
        <taxon>Hexapoda</taxon>
        <taxon>Collembola</taxon>
        <taxon>Symphypleona</taxon>
        <taxon>Sminthuridae</taxon>
        <taxon>Allacma</taxon>
    </lineage>
</organism>
<comment type="caution">
    <text evidence="3">The sequence shown here is derived from an EMBL/GenBank/DDBJ whole genome shotgun (WGS) entry which is preliminary data.</text>
</comment>
<dbReference type="OrthoDB" id="6361347at2759"/>
<sequence length="384" mass="44089">MCQYSHFLLLLSTIFVPTTHQSSPLECSQKKFIPVKKIFELGQLSAGDSGSTSTFPCWLDVKLARIGQNFAQKYFGHMFFAHALSLVALLSDEQTRRVLVLTGKSDTPDKSARRYLATAQQIHLWYHSDILSPQWTQSVEKVREIHSFVAFYVDTLNDTYANIKVAEEKRSGFKPNEKMWEAFNLDIKNFDREKILSQSVHFNISLPKPKFKFNQYTMTLTIWAFMALPILSPTQLGISKYSERDLQGFAHLWATVGYALGTEERFIFCKTPDEWPECKLFLKGLFQTHFLPQLLDLNFEGETMIESLLWGMEKLVPRYPPDALLINLLEKHLGIRAKNLRRQRSLQSSVLGSSANWFMNAATLRSGLLRSFFTSLAFGEMQLA</sequence>
<feature type="non-terminal residue" evidence="3">
    <location>
        <position position="1"/>
    </location>
</feature>
<dbReference type="PANTHER" id="PTHR37159">
    <property type="entry name" value="GH11867P"/>
    <property type="match status" value="1"/>
</dbReference>
<feature type="domain" description="ABL" evidence="2">
    <location>
        <begin position="53"/>
        <end position="159"/>
    </location>
</feature>
<keyword evidence="1" id="KW-0732">Signal</keyword>
<dbReference type="EMBL" id="CAJVCH010039843">
    <property type="protein sequence ID" value="CAG7716615.1"/>
    <property type="molecule type" value="Genomic_DNA"/>
</dbReference>
<reference evidence="3" key="1">
    <citation type="submission" date="2021-06" db="EMBL/GenBank/DDBJ databases">
        <authorList>
            <person name="Hodson N. C."/>
            <person name="Mongue J. A."/>
            <person name="Jaron S. K."/>
        </authorList>
    </citation>
    <scope>NUCLEOTIDE SEQUENCE</scope>
</reference>
<gene>
    <name evidence="3" type="ORF">AFUS01_LOCUS6114</name>
</gene>
<dbReference type="GO" id="GO:0006355">
    <property type="term" value="P:regulation of DNA-templated transcription"/>
    <property type="evidence" value="ECO:0007669"/>
    <property type="project" value="InterPro"/>
</dbReference>
<feature type="signal peptide" evidence="1">
    <location>
        <begin position="1"/>
        <end position="21"/>
    </location>
</feature>
<proteinExistence type="predicted"/>
<dbReference type="InterPro" id="IPR019017">
    <property type="entry name" value="Sig_transdc_His_kin_a/b-loop_C"/>
</dbReference>
<protein>
    <recommendedName>
        <fullName evidence="2">ABL domain-containing protein</fullName>
    </recommendedName>
</protein>